<sequence>MGVFRGLCSMYYYSVDFDPRLESELERLYALRLTL</sequence>
<proteinExistence type="predicted"/>
<organism evidence="1">
    <name type="scientific">Arundo donax</name>
    <name type="common">Giant reed</name>
    <name type="synonym">Donax arundinaceus</name>
    <dbReference type="NCBI Taxonomy" id="35708"/>
    <lineage>
        <taxon>Eukaryota</taxon>
        <taxon>Viridiplantae</taxon>
        <taxon>Streptophyta</taxon>
        <taxon>Embryophyta</taxon>
        <taxon>Tracheophyta</taxon>
        <taxon>Spermatophyta</taxon>
        <taxon>Magnoliopsida</taxon>
        <taxon>Liliopsida</taxon>
        <taxon>Poales</taxon>
        <taxon>Poaceae</taxon>
        <taxon>PACMAD clade</taxon>
        <taxon>Arundinoideae</taxon>
        <taxon>Arundineae</taxon>
        <taxon>Arundo</taxon>
    </lineage>
</organism>
<evidence type="ECO:0000313" key="1">
    <source>
        <dbReference type="EMBL" id="JAD74062.1"/>
    </source>
</evidence>
<protein>
    <submittedName>
        <fullName evidence="1">Uncharacterized protein</fullName>
    </submittedName>
</protein>
<dbReference type="EMBL" id="GBRH01223833">
    <property type="protein sequence ID" value="JAD74062.1"/>
    <property type="molecule type" value="Transcribed_RNA"/>
</dbReference>
<reference evidence="1" key="2">
    <citation type="journal article" date="2015" name="Data Brief">
        <title>Shoot transcriptome of the giant reed, Arundo donax.</title>
        <authorList>
            <person name="Barrero R.A."/>
            <person name="Guerrero F.D."/>
            <person name="Moolhuijzen P."/>
            <person name="Goolsby J.A."/>
            <person name="Tidwell J."/>
            <person name="Bellgard S.E."/>
            <person name="Bellgard M.I."/>
        </authorList>
    </citation>
    <scope>NUCLEOTIDE SEQUENCE</scope>
    <source>
        <tissue evidence="1">Shoot tissue taken approximately 20 cm above the soil surface</tissue>
    </source>
</reference>
<name>A0A0A9CRF4_ARUDO</name>
<dbReference type="AlphaFoldDB" id="A0A0A9CRF4"/>
<reference evidence="1" key="1">
    <citation type="submission" date="2014-09" db="EMBL/GenBank/DDBJ databases">
        <authorList>
            <person name="Magalhaes I.L.F."/>
            <person name="Oliveira U."/>
            <person name="Santos F.R."/>
            <person name="Vidigal T.H.D.A."/>
            <person name="Brescovit A.D."/>
            <person name="Santos A.J."/>
        </authorList>
    </citation>
    <scope>NUCLEOTIDE SEQUENCE</scope>
    <source>
        <tissue evidence="1">Shoot tissue taken approximately 20 cm above the soil surface</tissue>
    </source>
</reference>
<accession>A0A0A9CRF4</accession>